<gene>
    <name evidence="1" type="ORF">FACI_IFERC00001G0980</name>
</gene>
<evidence type="ECO:0000313" key="1">
    <source>
        <dbReference type="EMBL" id="AGO60960.1"/>
    </source>
</evidence>
<dbReference type="KEGG" id="fac:FACI_IFERC01G0980"/>
<dbReference type="AlphaFoldDB" id="S0AS71"/>
<protein>
    <submittedName>
        <fullName evidence="1">Uncharacterized protein</fullName>
    </submittedName>
</protein>
<proteinExistence type="predicted"/>
<keyword evidence="2" id="KW-1185">Reference proteome</keyword>
<evidence type="ECO:0000313" key="2">
    <source>
        <dbReference type="Proteomes" id="UP000014660"/>
    </source>
</evidence>
<sequence length="86" mass="10493">MKNLWDGKMGRNTQSSREYVKSMEEEILSMRTYMKKEDIEILKVIMSMAEKHSNEISNFNQFFAAIILELYKKLDRYGEYNKRHWF</sequence>
<accession>S0AS71</accession>
<dbReference type="HOGENOM" id="CLU_2490300_0_0_2"/>
<dbReference type="Proteomes" id="UP000014660">
    <property type="component" value="Chromosome"/>
</dbReference>
<organism evidence="1 2">
    <name type="scientific">Ferroplasma acidarmanus Fer1</name>
    <dbReference type="NCBI Taxonomy" id="333146"/>
    <lineage>
        <taxon>Archaea</taxon>
        <taxon>Methanobacteriati</taxon>
        <taxon>Thermoplasmatota</taxon>
        <taxon>Thermoplasmata</taxon>
        <taxon>Thermoplasmatales</taxon>
        <taxon>Ferroplasmaceae</taxon>
        <taxon>Ferroplasma</taxon>
    </lineage>
</organism>
<name>S0AS71_FERAC</name>
<dbReference type="EMBL" id="CP004145">
    <property type="protein sequence ID" value="AGO60960.1"/>
    <property type="molecule type" value="Genomic_DNA"/>
</dbReference>
<reference evidence="1 2" key="1">
    <citation type="journal article" date="2007" name="Proc. Natl. Acad. Sci. U.S.A.">
        <title>Genome dynamics in a natural archaeal population.</title>
        <authorList>
            <person name="Allen E.E."/>
            <person name="Tyson G.W."/>
            <person name="Whitaker R.J."/>
            <person name="Detter J.C."/>
            <person name="Richardson P.M."/>
            <person name="Banfield J.F."/>
        </authorList>
    </citation>
    <scope>NUCLEOTIDE SEQUENCE [LARGE SCALE GENOMIC DNA]</scope>
    <source>
        <strain evidence="2">fer1</strain>
    </source>
</reference>